<reference evidence="3" key="1">
    <citation type="journal article" date="2019" name="Int. J. Syst. Evol. Microbiol.">
        <title>The Global Catalogue of Microorganisms (GCM) 10K type strain sequencing project: providing services to taxonomists for standard genome sequencing and annotation.</title>
        <authorList>
            <consortium name="The Broad Institute Genomics Platform"/>
            <consortium name="The Broad Institute Genome Sequencing Center for Infectious Disease"/>
            <person name="Wu L."/>
            <person name="Ma J."/>
        </authorList>
    </citation>
    <scope>NUCLEOTIDE SEQUENCE [LARGE SCALE GENOMIC DNA]</scope>
    <source>
        <strain evidence="3">JCM 17809</strain>
    </source>
</reference>
<dbReference type="EMBL" id="BAABGM010000015">
    <property type="protein sequence ID" value="GAA4408456.1"/>
    <property type="molecule type" value="Genomic_DNA"/>
</dbReference>
<dbReference type="Proteomes" id="UP001500945">
    <property type="component" value="Unassembled WGS sequence"/>
</dbReference>
<name>A0ABP8KJZ6_9MICO</name>
<keyword evidence="3" id="KW-1185">Reference proteome</keyword>
<sequence>MTLGPDPARARAAVESLTALRDGVRAAEDDVLACLVVTGEPRPQRVLDDWLDQAADTLRALGETAADLSPTLDRYTRPPGTDAVWSRAPAASPAAPAASPAPPAASPAAPAASPAAPAASPAAPAASPAAPAAEPERQGRP</sequence>
<feature type="compositionally biased region" description="Low complexity" evidence="1">
    <location>
        <begin position="88"/>
        <end position="98"/>
    </location>
</feature>
<feature type="region of interest" description="Disordered" evidence="1">
    <location>
        <begin position="65"/>
        <end position="141"/>
    </location>
</feature>
<accession>A0ABP8KJZ6</accession>
<protein>
    <submittedName>
        <fullName evidence="2">Uncharacterized protein</fullName>
    </submittedName>
</protein>
<proteinExistence type="predicted"/>
<comment type="caution">
    <text evidence="2">The sequence shown here is derived from an EMBL/GenBank/DDBJ whole genome shotgun (WGS) entry which is preliminary data.</text>
</comment>
<feature type="compositionally biased region" description="Low complexity" evidence="1">
    <location>
        <begin position="106"/>
        <end position="133"/>
    </location>
</feature>
<evidence type="ECO:0000313" key="2">
    <source>
        <dbReference type="EMBL" id="GAA4408456.1"/>
    </source>
</evidence>
<dbReference type="RefSeq" id="WP_345206640.1">
    <property type="nucleotide sequence ID" value="NZ_BAABGM010000015.1"/>
</dbReference>
<evidence type="ECO:0000313" key="3">
    <source>
        <dbReference type="Proteomes" id="UP001500945"/>
    </source>
</evidence>
<organism evidence="2 3">
    <name type="scientific">Fodinibacter luteus</name>
    <dbReference type="NCBI Taxonomy" id="552064"/>
    <lineage>
        <taxon>Bacteria</taxon>
        <taxon>Bacillati</taxon>
        <taxon>Actinomycetota</taxon>
        <taxon>Actinomycetes</taxon>
        <taxon>Micrococcales</taxon>
        <taxon>Intrasporangiaceae</taxon>
        <taxon>Fodinibacter (ex Wang et al. 2009)</taxon>
    </lineage>
</organism>
<evidence type="ECO:0000256" key="1">
    <source>
        <dbReference type="SAM" id="MobiDB-lite"/>
    </source>
</evidence>
<gene>
    <name evidence="2" type="ORF">GCM10023168_25870</name>
</gene>